<dbReference type="RefSeq" id="WP_008277652.1">
    <property type="nucleotide sequence ID" value="NZ_AAXW01000049.1"/>
</dbReference>
<evidence type="ECO:0000313" key="3">
    <source>
        <dbReference type="Proteomes" id="UP000003781"/>
    </source>
</evidence>
<keyword evidence="3" id="KW-1185">Reference proteome</keyword>
<gene>
    <name evidence="2" type="ORF">CY0110_07951</name>
</gene>
<dbReference type="AlphaFoldDB" id="A3IW95"/>
<name>A3IW95_9CHRO</name>
<feature type="signal peptide" evidence="1">
    <location>
        <begin position="1"/>
        <end position="25"/>
    </location>
</feature>
<accession>A3IW95</accession>
<sequence length="88" mass="9898">MNLLKSKAFWLSLLLILSLSYPINAQNTEVPSECEQDSTQINNRIAIVENSMYGETLAWKKTNIIISKKEDQLGLIESGAKVKILCEL</sequence>
<dbReference type="Proteomes" id="UP000003781">
    <property type="component" value="Unassembled WGS sequence"/>
</dbReference>
<feature type="chain" id="PRO_5002653965" evidence="1">
    <location>
        <begin position="26"/>
        <end position="88"/>
    </location>
</feature>
<protein>
    <submittedName>
        <fullName evidence="2">Uncharacterized protein</fullName>
    </submittedName>
</protein>
<evidence type="ECO:0000313" key="2">
    <source>
        <dbReference type="EMBL" id="EAZ89269.1"/>
    </source>
</evidence>
<proteinExistence type="predicted"/>
<comment type="caution">
    <text evidence="2">The sequence shown here is derived from an EMBL/GenBank/DDBJ whole genome shotgun (WGS) entry which is preliminary data.</text>
</comment>
<dbReference type="EMBL" id="AAXW01000049">
    <property type="protein sequence ID" value="EAZ89269.1"/>
    <property type="molecule type" value="Genomic_DNA"/>
</dbReference>
<reference evidence="2 3" key="1">
    <citation type="submission" date="2007-03" db="EMBL/GenBank/DDBJ databases">
        <authorList>
            <person name="Stal L."/>
            <person name="Ferriera S."/>
            <person name="Johnson J."/>
            <person name="Kravitz S."/>
            <person name="Beeson K."/>
            <person name="Sutton G."/>
            <person name="Rogers Y.-H."/>
            <person name="Friedman R."/>
            <person name="Frazier M."/>
            <person name="Venter J.C."/>
        </authorList>
    </citation>
    <scope>NUCLEOTIDE SEQUENCE [LARGE SCALE GENOMIC DNA]</scope>
    <source>
        <strain evidence="2 3">CCY0110</strain>
    </source>
</reference>
<organism evidence="2 3">
    <name type="scientific">Crocosphaera chwakensis CCY0110</name>
    <dbReference type="NCBI Taxonomy" id="391612"/>
    <lineage>
        <taxon>Bacteria</taxon>
        <taxon>Bacillati</taxon>
        <taxon>Cyanobacteriota</taxon>
        <taxon>Cyanophyceae</taxon>
        <taxon>Oscillatoriophycideae</taxon>
        <taxon>Chroococcales</taxon>
        <taxon>Aphanothecaceae</taxon>
        <taxon>Crocosphaera</taxon>
        <taxon>Crocosphaera chwakensis</taxon>
    </lineage>
</organism>
<evidence type="ECO:0000256" key="1">
    <source>
        <dbReference type="SAM" id="SignalP"/>
    </source>
</evidence>
<keyword evidence="1" id="KW-0732">Signal</keyword>